<evidence type="ECO:0000313" key="4">
    <source>
        <dbReference type="Proteomes" id="UP000494106"/>
    </source>
</evidence>
<evidence type="ECO:0000259" key="2">
    <source>
        <dbReference type="PROSITE" id="PS50042"/>
    </source>
</evidence>
<keyword evidence="1" id="KW-0472">Membrane</keyword>
<feature type="transmembrane region" description="Helical" evidence="1">
    <location>
        <begin position="204"/>
        <end position="226"/>
    </location>
</feature>
<evidence type="ECO:0000256" key="1">
    <source>
        <dbReference type="SAM" id="Phobius"/>
    </source>
</evidence>
<feature type="domain" description="Cyclic nucleotide-binding" evidence="2">
    <location>
        <begin position="1022"/>
        <end position="1101"/>
    </location>
</feature>
<feature type="transmembrane region" description="Helical" evidence="1">
    <location>
        <begin position="466"/>
        <end position="484"/>
    </location>
</feature>
<feature type="transmembrane region" description="Helical" evidence="1">
    <location>
        <begin position="169"/>
        <end position="192"/>
    </location>
</feature>
<dbReference type="OrthoDB" id="421226at2759"/>
<sequence length="1122" mass="128418">MVVQVLRRTDFMRVIAEHPNMRDLIRKKIQTRLMKTRRRQEAIERYDKGDSRLIRTRYRPMKVLKDNLAGVEDEDPTFVDDSHMYYRDENNERKPKFTTEYLELYHLSSNVTTIEMPSICLRSNFPWILLPDTDLTRALEVAHFLIVLYVCIMSPYSALQSQQSNVEKVLTSIVFAGLLFNIYIQLTTAIVIKNIRKETIKDIAEVKMATIGFYLDIVSVFPVYIFTDTLDPEGETVAGQIAKLFPILQVWHLWDYVDKWAKNFYSPVKNSWMSLLIFWETKVYMMNEAKHEKPIKTAFGFGTAVFTGTGSSDIAPGSNDILLVIFLFVSGSYMGAFYTARVCNRDFLQTVASNTRKIVLPDDEVVQHAADIGRDMYILKSVLDDPELKERSAPYEEAKPLSGKLDVKTNRIAQEIKESFYVFSTREERIQYMKTFDRLGVLRHLRYIFVPVCITPHGIFLKLWCALRFLLAVFYIIAVPYDIATKQHKYMGTFKWIDTVSYIDIIVMAYVAYYNEKSLLITHPLLTVTRYLKHGFLWDILSVFPFEQLVTRITGAFSYWESDIMRVNPLVVLVKCLPIAVTIINLATAFIFGNACESYLPPHSPYILVNCSSVMILNDNKDQIKYAYTEYAYTFYWVYEVFVGLGCNPVGMYNIVDMWVVMCLQITGFLYFAFMFGYVASARSASACALLEHNEKTKDLANFLYQENVDPVLTAKTLKYFEYVWKRTNGSNPQQPISCSEVTIYASRSLDVLVLPSVTFFNLIKYYSKIQEPLTKAFETSRDYILPITMEINDDTSSDEGSCDELISYESGSTFRSDSSKADVSGHLSMNASMSSFSQTKSTTSVTTYQSFSNVTNILQPGTHLFQGFVSRHGVLVIDGPKCRRRYFKHKLWIWSDILANLPFELIGCDDYNYGGADDSYFYVYLASRNDRATPHRQWDYVTSFYVVVAQLTTTGTDEFLIDDILPMAILGITLVCGRMLAAIVVATSIQLAYATKYALTAYEKVTKDLIYTLKNQGLSRNYIVMAGDSEARMYWVASGSVSVVSIRADFTEIIHETLSPGDVFGILQGMHRGIAHSFSYRADTKATILSLSLDAWINMLPFFPEARSIISDRSEVLFTQI</sequence>
<proteinExistence type="predicted"/>
<protein>
    <recommendedName>
        <fullName evidence="2">Cyclic nucleotide-binding domain-containing protein</fullName>
    </recommendedName>
</protein>
<keyword evidence="4" id="KW-1185">Reference proteome</keyword>
<evidence type="ECO:0000313" key="3">
    <source>
        <dbReference type="EMBL" id="CAB3253558.1"/>
    </source>
</evidence>
<feature type="transmembrane region" description="Helical" evidence="1">
    <location>
        <begin position="138"/>
        <end position="157"/>
    </location>
</feature>
<dbReference type="InterPro" id="IPR018490">
    <property type="entry name" value="cNMP-bd_dom_sf"/>
</dbReference>
<dbReference type="PANTHER" id="PTHR10217:SF548">
    <property type="entry name" value="GH12235P"/>
    <property type="match status" value="1"/>
</dbReference>
<dbReference type="EMBL" id="CADEBC010000561">
    <property type="protein sequence ID" value="CAB3253558.1"/>
    <property type="molecule type" value="Genomic_DNA"/>
</dbReference>
<dbReference type="SUPFAM" id="SSF51206">
    <property type="entry name" value="cAMP-binding domain-like"/>
    <property type="match status" value="1"/>
</dbReference>
<feature type="transmembrane region" description="Helical" evidence="1">
    <location>
        <begin position="572"/>
        <end position="592"/>
    </location>
</feature>
<name>A0A8S1B2B3_ARCPL</name>
<dbReference type="GO" id="GO:0005242">
    <property type="term" value="F:inward rectifier potassium channel activity"/>
    <property type="evidence" value="ECO:0007669"/>
    <property type="project" value="TreeGrafter"/>
</dbReference>
<dbReference type="InterPro" id="IPR050818">
    <property type="entry name" value="KCNH_animal-type"/>
</dbReference>
<feature type="transmembrane region" description="Helical" evidence="1">
    <location>
        <begin position="321"/>
        <end position="340"/>
    </location>
</feature>
<keyword evidence="1" id="KW-0812">Transmembrane</keyword>
<gene>
    <name evidence="3" type="ORF">APLA_LOCUS14181</name>
</gene>
<organism evidence="3 4">
    <name type="scientific">Arctia plantaginis</name>
    <name type="common">Wood tiger moth</name>
    <name type="synonym">Phalaena plantaginis</name>
    <dbReference type="NCBI Taxonomy" id="874455"/>
    <lineage>
        <taxon>Eukaryota</taxon>
        <taxon>Metazoa</taxon>
        <taxon>Ecdysozoa</taxon>
        <taxon>Arthropoda</taxon>
        <taxon>Hexapoda</taxon>
        <taxon>Insecta</taxon>
        <taxon>Pterygota</taxon>
        <taxon>Neoptera</taxon>
        <taxon>Endopterygota</taxon>
        <taxon>Lepidoptera</taxon>
        <taxon>Glossata</taxon>
        <taxon>Ditrysia</taxon>
        <taxon>Noctuoidea</taxon>
        <taxon>Erebidae</taxon>
        <taxon>Arctiinae</taxon>
        <taxon>Arctia</taxon>
    </lineage>
</organism>
<feature type="transmembrane region" description="Helical" evidence="1">
    <location>
        <begin position="444"/>
        <end position="460"/>
    </location>
</feature>
<comment type="caution">
    <text evidence="3">The sequence shown here is derived from an EMBL/GenBank/DDBJ whole genome shotgun (WGS) entry which is preliminary data.</text>
</comment>
<dbReference type="Gene3D" id="2.60.120.10">
    <property type="entry name" value="Jelly Rolls"/>
    <property type="match status" value="1"/>
</dbReference>
<dbReference type="InterPro" id="IPR014710">
    <property type="entry name" value="RmlC-like_jellyroll"/>
</dbReference>
<dbReference type="PANTHER" id="PTHR10217">
    <property type="entry name" value="VOLTAGE AND LIGAND GATED POTASSIUM CHANNEL"/>
    <property type="match status" value="1"/>
</dbReference>
<reference evidence="3 4" key="1">
    <citation type="submission" date="2020-04" db="EMBL/GenBank/DDBJ databases">
        <authorList>
            <person name="Wallbank WR R."/>
            <person name="Pardo Diaz C."/>
            <person name="Kozak K."/>
            <person name="Martin S."/>
            <person name="Jiggins C."/>
            <person name="Moest M."/>
            <person name="Warren A I."/>
            <person name="Byers J.R.P. K."/>
            <person name="Montejo-Kovacevich G."/>
            <person name="Yen C E."/>
        </authorList>
    </citation>
    <scope>NUCLEOTIDE SEQUENCE [LARGE SCALE GENOMIC DNA]</scope>
</reference>
<dbReference type="SMART" id="SM00100">
    <property type="entry name" value="cNMP"/>
    <property type="match status" value="1"/>
</dbReference>
<feature type="transmembrane region" description="Helical" evidence="1">
    <location>
        <begin position="658"/>
        <end position="680"/>
    </location>
</feature>
<dbReference type="GO" id="GO:0005886">
    <property type="term" value="C:plasma membrane"/>
    <property type="evidence" value="ECO:0007669"/>
    <property type="project" value="TreeGrafter"/>
</dbReference>
<dbReference type="Proteomes" id="UP000494106">
    <property type="component" value="Unassembled WGS sequence"/>
</dbReference>
<dbReference type="PROSITE" id="PS50042">
    <property type="entry name" value="CNMP_BINDING_3"/>
    <property type="match status" value="1"/>
</dbReference>
<dbReference type="Pfam" id="PF00027">
    <property type="entry name" value="cNMP_binding"/>
    <property type="match status" value="1"/>
</dbReference>
<keyword evidence="1" id="KW-1133">Transmembrane helix</keyword>
<dbReference type="AlphaFoldDB" id="A0A8S1B2B3"/>
<accession>A0A8S1B2B3</accession>
<dbReference type="GO" id="GO:0042391">
    <property type="term" value="P:regulation of membrane potential"/>
    <property type="evidence" value="ECO:0007669"/>
    <property type="project" value="TreeGrafter"/>
</dbReference>
<dbReference type="InterPro" id="IPR000595">
    <property type="entry name" value="cNMP-bd_dom"/>
</dbReference>